<sequence length="103" mass="10884">METKNKREALSRKGRRTECVDTISLNEETTIWSEGVEGKNKKGCVFGIGSEATEIGSSSTGASTSQASNSQIAGSLIASRSSSPLTSRSKRAKMREKAALNGT</sequence>
<dbReference type="Proteomes" id="UP000634136">
    <property type="component" value="Unassembled WGS sequence"/>
</dbReference>
<comment type="caution">
    <text evidence="2">The sequence shown here is derived from an EMBL/GenBank/DDBJ whole genome shotgun (WGS) entry which is preliminary data.</text>
</comment>
<evidence type="ECO:0000256" key="1">
    <source>
        <dbReference type="SAM" id="MobiDB-lite"/>
    </source>
</evidence>
<dbReference type="EMBL" id="JAAIUW010000003">
    <property type="protein sequence ID" value="KAF7839458.1"/>
    <property type="molecule type" value="Genomic_DNA"/>
</dbReference>
<protein>
    <submittedName>
        <fullName evidence="2">Uncharacterized protein</fullName>
    </submittedName>
</protein>
<dbReference type="OrthoDB" id="1429825at2759"/>
<reference evidence="2" key="1">
    <citation type="submission" date="2020-09" db="EMBL/GenBank/DDBJ databases">
        <title>Genome-Enabled Discovery of Anthraquinone Biosynthesis in Senna tora.</title>
        <authorList>
            <person name="Kang S.-H."/>
            <person name="Pandey R.P."/>
            <person name="Lee C.-M."/>
            <person name="Sim J.-S."/>
            <person name="Jeong J.-T."/>
            <person name="Choi B.-S."/>
            <person name="Jung M."/>
            <person name="Ginzburg D."/>
            <person name="Zhao K."/>
            <person name="Won S.Y."/>
            <person name="Oh T.-J."/>
            <person name="Yu Y."/>
            <person name="Kim N.-H."/>
            <person name="Lee O.R."/>
            <person name="Lee T.-H."/>
            <person name="Bashyal P."/>
            <person name="Kim T.-S."/>
            <person name="Lee W.-H."/>
            <person name="Kawkins C."/>
            <person name="Kim C.-K."/>
            <person name="Kim J.S."/>
            <person name="Ahn B.O."/>
            <person name="Rhee S.Y."/>
            <person name="Sohng J.K."/>
        </authorList>
    </citation>
    <scope>NUCLEOTIDE SEQUENCE</scope>
    <source>
        <tissue evidence="2">Leaf</tissue>
    </source>
</reference>
<feature type="region of interest" description="Disordered" evidence="1">
    <location>
        <begin position="55"/>
        <end position="103"/>
    </location>
</feature>
<organism evidence="2 3">
    <name type="scientific">Senna tora</name>
    <dbReference type="NCBI Taxonomy" id="362788"/>
    <lineage>
        <taxon>Eukaryota</taxon>
        <taxon>Viridiplantae</taxon>
        <taxon>Streptophyta</taxon>
        <taxon>Embryophyta</taxon>
        <taxon>Tracheophyta</taxon>
        <taxon>Spermatophyta</taxon>
        <taxon>Magnoliopsida</taxon>
        <taxon>eudicotyledons</taxon>
        <taxon>Gunneridae</taxon>
        <taxon>Pentapetalae</taxon>
        <taxon>rosids</taxon>
        <taxon>fabids</taxon>
        <taxon>Fabales</taxon>
        <taxon>Fabaceae</taxon>
        <taxon>Caesalpinioideae</taxon>
        <taxon>Cassia clade</taxon>
        <taxon>Senna</taxon>
    </lineage>
</organism>
<dbReference type="AlphaFoldDB" id="A0A834X952"/>
<keyword evidence="3" id="KW-1185">Reference proteome</keyword>
<name>A0A834X952_9FABA</name>
<accession>A0A834X952</accession>
<evidence type="ECO:0000313" key="2">
    <source>
        <dbReference type="EMBL" id="KAF7839458.1"/>
    </source>
</evidence>
<evidence type="ECO:0000313" key="3">
    <source>
        <dbReference type="Proteomes" id="UP000634136"/>
    </source>
</evidence>
<feature type="compositionally biased region" description="Low complexity" evidence="1">
    <location>
        <begin position="56"/>
        <end position="87"/>
    </location>
</feature>
<proteinExistence type="predicted"/>
<gene>
    <name evidence="2" type="ORF">G2W53_007940</name>
</gene>